<organism evidence="1 2">
    <name type="scientific">Rapidithrix thailandica</name>
    <dbReference type="NCBI Taxonomy" id="413964"/>
    <lineage>
        <taxon>Bacteria</taxon>
        <taxon>Pseudomonadati</taxon>
        <taxon>Bacteroidota</taxon>
        <taxon>Cytophagia</taxon>
        <taxon>Cytophagales</taxon>
        <taxon>Flammeovirgaceae</taxon>
        <taxon>Rapidithrix</taxon>
    </lineage>
</organism>
<protein>
    <recommendedName>
        <fullName evidence="3">Nucleoside phosphorylase domain-containing protein</fullName>
    </recommendedName>
</protein>
<dbReference type="Proteomes" id="UP001403385">
    <property type="component" value="Unassembled WGS sequence"/>
</dbReference>
<reference evidence="1 2" key="1">
    <citation type="submission" date="2024-04" db="EMBL/GenBank/DDBJ databases">
        <title>Novel genus in family Flammeovirgaceae.</title>
        <authorList>
            <person name="Nguyen T.H."/>
            <person name="Vuong T.Q."/>
            <person name="Le H."/>
            <person name="Kim S.-G."/>
        </authorList>
    </citation>
    <scope>NUCLEOTIDE SEQUENCE [LARGE SCALE GENOMIC DNA]</scope>
    <source>
        <strain evidence="1 2">JCM 23209</strain>
    </source>
</reference>
<keyword evidence="2" id="KW-1185">Reference proteome</keyword>
<proteinExistence type="predicted"/>
<evidence type="ECO:0008006" key="3">
    <source>
        <dbReference type="Google" id="ProtNLM"/>
    </source>
</evidence>
<comment type="caution">
    <text evidence="1">The sequence shown here is derived from an EMBL/GenBank/DDBJ whole genome shotgun (WGS) entry which is preliminary data.</text>
</comment>
<dbReference type="Gene3D" id="3.40.50.720">
    <property type="entry name" value="NAD(P)-binding Rossmann-like Domain"/>
    <property type="match status" value="1"/>
</dbReference>
<name>A0AAW9SFX1_9BACT</name>
<dbReference type="EMBL" id="JBDKWZ010000027">
    <property type="protein sequence ID" value="MEN7551784.1"/>
    <property type="molecule type" value="Genomic_DNA"/>
</dbReference>
<dbReference type="RefSeq" id="WP_346824563.1">
    <property type="nucleotide sequence ID" value="NZ_JBDKWZ010000027.1"/>
</dbReference>
<sequence length="289" mass="32665">MNRHDAIIVCIDQSSTDFATYCLTKAILYLDITANTNFLSQLRKLNGYAHQHRALAVVSLGLCPGLTNLLAAELITRYPHADEISTGILLGLGEKHGKAAIEWTLDNLIKDFEYHHTPVQSFGKSKEFQFAGINGKRKAYRFNFSDQHALKENYPEKSFATYLCLDSPWVTRLLSRLKKTGVTRLLHTKLLKKIAIRLFDSFSMGESIFAVSTSAYHNGKLLDRLSVSGKEESVITAKVTVICLEQFIGFNKYFGVMDLQQLLTLQVFWEELKSELFPCKQLSENISSN</sequence>
<evidence type="ECO:0000313" key="1">
    <source>
        <dbReference type="EMBL" id="MEN7551784.1"/>
    </source>
</evidence>
<evidence type="ECO:0000313" key="2">
    <source>
        <dbReference type="Proteomes" id="UP001403385"/>
    </source>
</evidence>
<gene>
    <name evidence="1" type="ORF">AAG747_27965</name>
</gene>
<dbReference type="AlphaFoldDB" id="A0AAW9SFX1"/>
<accession>A0AAW9SFX1</accession>